<evidence type="ECO:0000313" key="3">
    <source>
        <dbReference type="EMBL" id="AIM27137.1"/>
    </source>
</evidence>
<evidence type="ECO:0000313" key="7">
    <source>
        <dbReference type="EMBL" id="AKV80778.1"/>
    </source>
</evidence>
<reference evidence="8 10" key="3">
    <citation type="submission" date="2015-07" db="EMBL/GenBank/DDBJ databases">
        <title>Physiological, transcriptional responses and genome re-sequencing of acid resistant extremely thermoacidophilic Metallosphaera sedula SARC-M1.</title>
        <authorList>
            <person name="Ai C."/>
            <person name="McCarthy S."/>
            <person name="Eckrich V."/>
            <person name="Rudrappa D."/>
            <person name="Qiu G."/>
            <person name="Blum P."/>
        </authorList>
    </citation>
    <scope>NUCLEOTIDE SEQUENCE [LARGE SCALE GENOMIC DNA]</scope>
    <source>
        <strain evidence="8 10">SARC-M1</strain>
    </source>
</reference>
<dbReference type="GO" id="GO:0005737">
    <property type="term" value="C:cytoplasm"/>
    <property type="evidence" value="ECO:0007669"/>
    <property type="project" value="InterPro"/>
</dbReference>
<reference evidence="3 9" key="1">
    <citation type="journal article" date="2014" name="J. Bacteriol.">
        <title>Role of an Archaeal PitA Transporter in the Copper and Arsenic Resistance of Metallosphaera sedula, an Extreme Thermoacidophile.</title>
        <authorList>
            <person name="McCarthy S."/>
            <person name="Ai C."/>
            <person name="Wheaton G."/>
            <person name="Tevatia R."/>
            <person name="Eckrich V."/>
            <person name="Kelly R."/>
            <person name="Blum P."/>
        </authorList>
    </citation>
    <scope>NUCLEOTIDE SEQUENCE [LARGE SCALE GENOMIC DNA]</scope>
    <source>
        <strain evidence="3 9">CuR1</strain>
    </source>
</reference>
<gene>
    <name evidence="3" type="ORF">HA72_0982</name>
    <name evidence="4" type="ORF">MsedA_0996</name>
    <name evidence="5" type="ORF">MsedB_0997</name>
    <name evidence="6" type="ORF">MsedC_0996</name>
    <name evidence="7" type="ORF">MsedD_0997</name>
    <name evidence="8" type="ORF">MsedE_0997</name>
</gene>
<dbReference type="EMBL" id="CP012176">
    <property type="protein sequence ID" value="AKV83021.1"/>
    <property type="molecule type" value="Genomic_DNA"/>
</dbReference>
<dbReference type="OMA" id="SQMFWLT"/>
<evidence type="ECO:0000313" key="13">
    <source>
        <dbReference type="Proteomes" id="UP000062475"/>
    </source>
</evidence>
<dbReference type="Proteomes" id="UP000029084">
    <property type="component" value="Chromosome"/>
</dbReference>
<evidence type="ECO:0000313" key="12">
    <source>
        <dbReference type="Proteomes" id="UP000062398"/>
    </source>
</evidence>
<dbReference type="Proteomes" id="UP000068832">
    <property type="component" value="Chromosome"/>
</dbReference>
<reference evidence="11 12" key="2">
    <citation type="journal article" date="2015" name="Genome Announc.">
        <title>Complete Genome Sequences of Evolved Arsenate-Resistant Metallosphaera sedula Strains.</title>
        <authorList>
            <person name="Ai C."/>
            <person name="McCarthy S."/>
            <person name="Schackwitz W."/>
            <person name="Martin J."/>
            <person name="Lipzen A."/>
            <person name="Blum P."/>
        </authorList>
    </citation>
    <scope>NUCLEOTIDE SEQUENCE [LARGE SCALE GENOMIC DNA]</scope>
    <source>
        <strain evidence="6 12">ARS120-1</strain>
        <strain evidence="7 11">ARS120-2</strain>
        <strain evidence="4 14">ARS50-1</strain>
        <strain evidence="5 13">ARS50-2</strain>
    </source>
</reference>
<feature type="binding site" evidence="2">
    <location>
        <position position="58"/>
    </location>
    <ligand>
        <name>substrate</name>
    </ligand>
</feature>
<evidence type="ECO:0000313" key="8">
    <source>
        <dbReference type="EMBL" id="AKV83021.1"/>
    </source>
</evidence>
<evidence type="ECO:0000313" key="14">
    <source>
        <dbReference type="Proteomes" id="UP000068832"/>
    </source>
</evidence>
<dbReference type="EMBL" id="CP008822">
    <property type="protein sequence ID" value="AIM27137.1"/>
    <property type="molecule type" value="Genomic_DNA"/>
</dbReference>
<dbReference type="Proteomes" id="UP000062475">
    <property type="component" value="Chromosome"/>
</dbReference>
<dbReference type="GO" id="GO:0101006">
    <property type="term" value="F:protein histidine phosphatase activity"/>
    <property type="evidence" value="ECO:0007669"/>
    <property type="project" value="InterPro"/>
</dbReference>
<evidence type="ECO:0000256" key="2">
    <source>
        <dbReference type="PIRSR" id="PIRSR613078-2"/>
    </source>
</evidence>
<dbReference type="EMBL" id="CP012175">
    <property type="protein sequence ID" value="AKV80778.1"/>
    <property type="molecule type" value="Genomic_DNA"/>
</dbReference>
<name>A0A088E5Y8_9CREN</name>
<dbReference type="RefSeq" id="WP_012020938.1">
    <property type="nucleotide sequence ID" value="NZ_CP008822.1"/>
</dbReference>
<dbReference type="AlphaFoldDB" id="A0A088E5Y8"/>
<dbReference type="CDD" id="cd07067">
    <property type="entry name" value="HP_PGM_like"/>
    <property type="match status" value="1"/>
</dbReference>
<dbReference type="PANTHER" id="PTHR20935">
    <property type="entry name" value="PHOSPHOGLYCERATE MUTASE-RELATED"/>
    <property type="match status" value="1"/>
</dbReference>
<keyword evidence="1" id="KW-0378">Hydrolase</keyword>
<dbReference type="EMBL" id="CP012174">
    <property type="protein sequence ID" value="AKV78533.1"/>
    <property type="molecule type" value="Genomic_DNA"/>
</dbReference>
<dbReference type="Gene3D" id="3.40.50.1240">
    <property type="entry name" value="Phosphoglycerate mutase-like"/>
    <property type="match status" value="1"/>
</dbReference>
<dbReference type="SMART" id="SM00855">
    <property type="entry name" value="PGAM"/>
    <property type="match status" value="1"/>
</dbReference>
<dbReference type="NCBIfam" id="TIGR00249">
    <property type="entry name" value="sixA"/>
    <property type="match status" value="1"/>
</dbReference>
<dbReference type="InterPro" id="IPR051021">
    <property type="entry name" value="Mito_Ser/Thr_phosphatase"/>
</dbReference>
<evidence type="ECO:0000313" key="5">
    <source>
        <dbReference type="EMBL" id="AKV76281.1"/>
    </source>
</evidence>
<dbReference type="Proteomes" id="UP000056255">
    <property type="component" value="Chromosome"/>
</dbReference>
<dbReference type="OrthoDB" id="304253at2157"/>
<dbReference type="InterPro" id="IPR004449">
    <property type="entry name" value="SixA"/>
</dbReference>
<evidence type="ECO:0000313" key="6">
    <source>
        <dbReference type="EMBL" id="AKV78533.1"/>
    </source>
</evidence>
<dbReference type="Pfam" id="PF00300">
    <property type="entry name" value="His_Phos_1"/>
    <property type="match status" value="1"/>
</dbReference>
<evidence type="ECO:0000313" key="10">
    <source>
        <dbReference type="Proteomes" id="UP000056255"/>
    </source>
</evidence>
<evidence type="ECO:0000313" key="9">
    <source>
        <dbReference type="Proteomes" id="UP000029084"/>
    </source>
</evidence>
<dbReference type="InterPro" id="IPR029033">
    <property type="entry name" value="His_PPase_superfam"/>
</dbReference>
<dbReference type="Proteomes" id="UP000062398">
    <property type="component" value="Chromosome"/>
</dbReference>
<dbReference type="InterPro" id="IPR013078">
    <property type="entry name" value="His_Pase_superF_clade-1"/>
</dbReference>
<dbReference type="EMBL" id="CP012173">
    <property type="protein sequence ID" value="AKV76281.1"/>
    <property type="molecule type" value="Genomic_DNA"/>
</dbReference>
<evidence type="ECO:0000256" key="1">
    <source>
        <dbReference type="ARBA" id="ARBA00022801"/>
    </source>
</evidence>
<evidence type="ECO:0000313" key="4">
    <source>
        <dbReference type="EMBL" id="AKV74042.1"/>
    </source>
</evidence>
<accession>A0A088E5Y8</accession>
<dbReference type="Proteomes" id="UP000061362">
    <property type="component" value="Chromosome"/>
</dbReference>
<proteinExistence type="predicted"/>
<protein>
    <submittedName>
        <fullName evidence="3 4">Phosphohistidine phosphatase</fullName>
    </submittedName>
</protein>
<sequence>MTTILIVRHGESEPQTEGINDQDRKLVKKGVKQMRRVANFLEEMGYEPDQVMVSPMLRAVQSAEVILDEMGLEIKAETLEDLLPDKDPSSLAEKLKELQGTILIVGHEPHLSKLVKALTSAEVEIKRGGLAVVEVDATEKTSKLELLLTQKVMKLI</sequence>
<organism evidence="3 9">
    <name type="scientific">Metallosphaera sedula</name>
    <dbReference type="NCBI Taxonomy" id="43687"/>
    <lineage>
        <taxon>Archaea</taxon>
        <taxon>Thermoproteota</taxon>
        <taxon>Thermoprotei</taxon>
        <taxon>Sulfolobales</taxon>
        <taxon>Sulfolobaceae</taxon>
        <taxon>Metallosphaera</taxon>
    </lineage>
</organism>
<dbReference type="EMBL" id="CP012172">
    <property type="protein sequence ID" value="AKV74042.1"/>
    <property type="molecule type" value="Genomic_DNA"/>
</dbReference>
<dbReference type="SUPFAM" id="SSF53254">
    <property type="entry name" value="Phosphoglycerate mutase-like"/>
    <property type="match status" value="1"/>
</dbReference>
<dbReference type="PATRIC" id="fig|43687.5.peg.1016"/>
<dbReference type="GeneID" id="91755451"/>
<evidence type="ECO:0000313" key="11">
    <source>
        <dbReference type="Proteomes" id="UP000061362"/>
    </source>
</evidence>